<reference evidence="2 3" key="1">
    <citation type="submission" date="2021-03" db="EMBL/GenBank/DDBJ databases">
        <title>Sequencing the genomes of 1000 actinobacteria strains.</title>
        <authorList>
            <person name="Klenk H.-P."/>
        </authorList>
    </citation>
    <scope>NUCLEOTIDE SEQUENCE [LARGE SCALE GENOMIC DNA]</scope>
    <source>
        <strain evidence="2 3">DSM 12544</strain>
    </source>
</reference>
<evidence type="ECO:0000256" key="1">
    <source>
        <dbReference type="SAM" id="MobiDB-lite"/>
    </source>
</evidence>
<proteinExistence type="predicted"/>
<feature type="compositionally biased region" description="Polar residues" evidence="1">
    <location>
        <begin position="186"/>
        <end position="202"/>
    </location>
</feature>
<dbReference type="RefSeq" id="WP_210051545.1">
    <property type="nucleotide sequence ID" value="NZ_JAGINX010000002.1"/>
</dbReference>
<accession>A0ABS4T545</accession>
<name>A0ABS4T545_9MICC</name>
<protein>
    <submittedName>
        <fullName evidence="2">Uncharacterized protein</fullName>
    </submittedName>
</protein>
<gene>
    <name evidence="2" type="ORF">JOF45_002670</name>
</gene>
<evidence type="ECO:0000313" key="2">
    <source>
        <dbReference type="EMBL" id="MBP2319587.1"/>
    </source>
</evidence>
<comment type="caution">
    <text evidence="2">The sequence shown here is derived from an EMBL/GenBank/DDBJ whole genome shotgun (WGS) entry which is preliminary data.</text>
</comment>
<dbReference type="EMBL" id="JAGINX010000002">
    <property type="protein sequence ID" value="MBP2319587.1"/>
    <property type="molecule type" value="Genomic_DNA"/>
</dbReference>
<sequence length="313" mass="35293">MARELANIRLDIWISQDFRDLTEAEQRLYFTLLTHDSLSYAGVAEWRPKRLAKLATDSTGDHVEEVGRSLESKRFILIDEDTEEVLVRSFLKHDGLLKQPRLTVSMVNAYGATASQEIRAVIIHELRKLVDAGHDWAGLKHERVVNLLGEPSAPIEDFISPKPCPTFDPNVAQDLGLHTGAEFPPSSAQGLGLHTTTATSTSSKEDREHGRKKPSTPLPPDWAPTKEHQARAEQKNLDLDQVAASFRAHAEAHDRRAVNWNAAFTQWLIKEKPGPPPSQQPSRSAWDYTEDDYRRAEEKLEQRATRGEPVFPF</sequence>
<feature type="region of interest" description="Disordered" evidence="1">
    <location>
        <begin position="170"/>
        <end position="228"/>
    </location>
</feature>
<evidence type="ECO:0000313" key="3">
    <source>
        <dbReference type="Proteomes" id="UP001519331"/>
    </source>
</evidence>
<organism evidence="2 3">
    <name type="scientific">Nesterenkonia lacusekhoensis</name>
    <dbReference type="NCBI Taxonomy" id="150832"/>
    <lineage>
        <taxon>Bacteria</taxon>
        <taxon>Bacillati</taxon>
        <taxon>Actinomycetota</taxon>
        <taxon>Actinomycetes</taxon>
        <taxon>Micrococcales</taxon>
        <taxon>Micrococcaceae</taxon>
        <taxon>Nesterenkonia</taxon>
    </lineage>
</organism>
<keyword evidence="3" id="KW-1185">Reference proteome</keyword>
<dbReference type="Proteomes" id="UP001519331">
    <property type="component" value="Unassembled WGS sequence"/>
</dbReference>